<sequence length="430" mass="49517">MITVSNVTGLEKIIFNLKLKMSIFFYFLPALWKGELSLKRFFALMKRLLLFVSRMRHNKFVKIGDKTRLGLYIPGFPSPAFYTACQKFSQFKERMPCTTVLLSITSSCPYHCKHCYQKLDRGKDVDIETLIGIVRRLQEMGIAFFNIEGGEPFFAYGRLKRICSAIDSRSEIWINSTGAGMTDERLGELKELNVTAVMFSLHSPDADSFNGFLGKESAWNTMEAGVKMCQDADLAVAFNTCLMRDDFYNGTFEQIMEVAKDFKACLIQIIKPKPAGGWLEKEDLEFTPQDIEFIKAKVNRYNLQEEFAEYPAISAQIIEEDESVFGCTAGGTDRFYINAKGDLQPCEFLNISFGNIMIDRFEDIYQKMRNCFPWGGECYLCENCSQEIHRLYQENSLNSLPLTPELSEQIYSSWERGRRTDLYDRLERVK</sequence>
<reference evidence="7" key="1">
    <citation type="submission" date="2016-11" db="EMBL/GenBank/DDBJ databases">
        <authorList>
            <person name="Varghese N."/>
            <person name="Submissions S."/>
        </authorList>
    </citation>
    <scope>NUCLEOTIDE SEQUENCE [LARGE SCALE GENOMIC DNA]</scope>
    <source>
        <strain evidence="7">DSM 15449</strain>
    </source>
</reference>
<dbReference type="SFLD" id="SFLDS00029">
    <property type="entry name" value="Radical_SAM"/>
    <property type="match status" value="1"/>
</dbReference>
<dbReference type="PANTHER" id="PTHR11228">
    <property type="entry name" value="RADICAL SAM DOMAIN PROTEIN"/>
    <property type="match status" value="1"/>
</dbReference>
<keyword evidence="3" id="KW-0408">Iron</keyword>
<dbReference type="Pfam" id="PF04055">
    <property type="entry name" value="Radical_SAM"/>
    <property type="match status" value="1"/>
</dbReference>
<dbReference type="PROSITE" id="PS51918">
    <property type="entry name" value="RADICAL_SAM"/>
    <property type="match status" value="1"/>
</dbReference>
<dbReference type="InterPro" id="IPR007197">
    <property type="entry name" value="rSAM"/>
</dbReference>
<dbReference type="RefSeq" id="WP_073030111.1">
    <property type="nucleotide sequence ID" value="NZ_FQXJ01000008.1"/>
</dbReference>
<gene>
    <name evidence="6" type="ORF">SAMN02746098_02550</name>
</gene>
<evidence type="ECO:0000313" key="7">
    <source>
        <dbReference type="Proteomes" id="UP000183954"/>
    </source>
</evidence>
<organism evidence="6 7">
    <name type="scientific">Desulfosporosinus lacus DSM 15449</name>
    <dbReference type="NCBI Taxonomy" id="1121420"/>
    <lineage>
        <taxon>Bacteria</taxon>
        <taxon>Bacillati</taxon>
        <taxon>Bacillota</taxon>
        <taxon>Clostridia</taxon>
        <taxon>Eubacteriales</taxon>
        <taxon>Desulfitobacteriaceae</taxon>
        <taxon>Desulfosporosinus</taxon>
    </lineage>
</organism>
<evidence type="ECO:0000256" key="3">
    <source>
        <dbReference type="ARBA" id="ARBA00023004"/>
    </source>
</evidence>
<evidence type="ECO:0000256" key="1">
    <source>
        <dbReference type="ARBA" id="ARBA00022691"/>
    </source>
</evidence>
<dbReference type="Gene3D" id="3.20.20.70">
    <property type="entry name" value="Aldolase class I"/>
    <property type="match status" value="1"/>
</dbReference>
<dbReference type="OrthoDB" id="7021155at2"/>
<keyword evidence="4" id="KW-0411">Iron-sulfur</keyword>
<dbReference type="PANTHER" id="PTHR11228:SF7">
    <property type="entry name" value="PQQA PEPTIDE CYCLASE"/>
    <property type="match status" value="1"/>
</dbReference>
<keyword evidence="7" id="KW-1185">Reference proteome</keyword>
<dbReference type="EMBL" id="FQXJ01000008">
    <property type="protein sequence ID" value="SHI13055.1"/>
    <property type="molecule type" value="Genomic_DNA"/>
</dbReference>
<evidence type="ECO:0000313" key="6">
    <source>
        <dbReference type="EMBL" id="SHI13055.1"/>
    </source>
</evidence>
<dbReference type="STRING" id="1121420.SAMN02746098_02550"/>
<dbReference type="Proteomes" id="UP000183954">
    <property type="component" value="Unassembled WGS sequence"/>
</dbReference>
<keyword evidence="2" id="KW-0479">Metal-binding</keyword>
<dbReference type="SUPFAM" id="SSF102114">
    <property type="entry name" value="Radical SAM enzymes"/>
    <property type="match status" value="1"/>
</dbReference>
<name>A0A1M5YLV8_9FIRM</name>
<keyword evidence="1" id="KW-0949">S-adenosyl-L-methionine</keyword>
<proteinExistence type="predicted"/>
<evidence type="ECO:0000256" key="2">
    <source>
        <dbReference type="ARBA" id="ARBA00022723"/>
    </source>
</evidence>
<accession>A0A1M5YLV8</accession>
<dbReference type="GO" id="GO:0046872">
    <property type="term" value="F:metal ion binding"/>
    <property type="evidence" value="ECO:0007669"/>
    <property type="project" value="UniProtKB-KW"/>
</dbReference>
<evidence type="ECO:0000256" key="4">
    <source>
        <dbReference type="ARBA" id="ARBA00023014"/>
    </source>
</evidence>
<dbReference type="GO" id="GO:0003824">
    <property type="term" value="F:catalytic activity"/>
    <property type="evidence" value="ECO:0007669"/>
    <property type="project" value="InterPro"/>
</dbReference>
<feature type="domain" description="Radical SAM core" evidence="5">
    <location>
        <begin position="94"/>
        <end position="304"/>
    </location>
</feature>
<evidence type="ECO:0000259" key="5">
    <source>
        <dbReference type="PROSITE" id="PS51918"/>
    </source>
</evidence>
<dbReference type="SFLD" id="SFLDG01067">
    <property type="entry name" value="SPASM/twitch_domain_containing"/>
    <property type="match status" value="1"/>
</dbReference>
<dbReference type="InterPro" id="IPR058240">
    <property type="entry name" value="rSAM_sf"/>
</dbReference>
<dbReference type="InterPro" id="IPR013785">
    <property type="entry name" value="Aldolase_TIM"/>
</dbReference>
<protein>
    <submittedName>
        <fullName evidence="6">Radical SAM superfamily enzyme, MoaA/NifB/PqqE/SkfB family</fullName>
    </submittedName>
</protein>
<dbReference type="AlphaFoldDB" id="A0A1M5YLV8"/>
<dbReference type="CDD" id="cd01335">
    <property type="entry name" value="Radical_SAM"/>
    <property type="match status" value="1"/>
</dbReference>
<dbReference type="GO" id="GO:0006783">
    <property type="term" value="P:heme biosynthetic process"/>
    <property type="evidence" value="ECO:0007669"/>
    <property type="project" value="TreeGrafter"/>
</dbReference>
<dbReference type="InterPro" id="IPR050377">
    <property type="entry name" value="Radical_SAM_PqqE_MftC-like"/>
</dbReference>
<dbReference type="GO" id="GO:0051536">
    <property type="term" value="F:iron-sulfur cluster binding"/>
    <property type="evidence" value="ECO:0007669"/>
    <property type="project" value="UniProtKB-KW"/>
</dbReference>